<dbReference type="InterPro" id="IPR050498">
    <property type="entry name" value="Ycf3"/>
</dbReference>
<dbReference type="Gene3D" id="1.25.40.10">
    <property type="entry name" value="Tetratricopeptide repeat domain"/>
    <property type="match status" value="3"/>
</dbReference>
<protein>
    <submittedName>
        <fullName evidence="4">Tetratricopeptide repeat protein</fullName>
    </submittedName>
</protein>
<dbReference type="AlphaFoldDB" id="A0A9W4E4L7"/>
<dbReference type="Pfam" id="PF13371">
    <property type="entry name" value="TPR_9"/>
    <property type="match status" value="1"/>
</dbReference>
<feature type="repeat" description="TPR" evidence="3">
    <location>
        <begin position="578"/>
        <end position="611"/>
    </location>
</feature>
<feature type="repeat" description="TPR" evidence="3">
    <location>
        <begin position="544"/>
        <end position="577"/>
    </location>
</feature>
<name>A0A9W4E4L7_9ACTN</name>
<dbReference type="RefSeq" id="WP_205042509.1">
    <property type="nucleotide sequence ID" value="NZ_CAJVAX010000012.1"/>
</dbReference>
<evidence type="ECO:0000256" key="1">
    <source>
        <dbReference type="ARBA" id="ARBA00022737"/>
    </source>
</evidence>
<dbReference type="Proteomes" id="UP001153328">
    <property type="component" value="Unassembled WGS sequence"/>
</dbReference>
<dbReference type="Pfam" id="PF13432">
    <property type="entry name" value="TPR_16"/>
    <property type="match status" value="2"/>
</dbReference>
<evidence type="ECO:0000313" key="5">
    <source>
        <dbReference type="Proteomes" id="UP001153328"/>
    </source>
</evidence>
<dbReference type="InterPro" id="IPR011990">
    <property type="entry name" value="TPR-like_helical_dom_sf"/>
</dbReference>
<accession>A0A9W4E4L7</accession>
<comment type="caution">
    <text evidence="4">The sequence shown here is derived from an EMBL/GenBank/DDBJ whole genome shotgun (WGS) entry which is preliminary data.</text>
</comment>
<evidence type="ECO:0000256" key="3">
    <source>
        <dbReference type="PROSITE-ProRule" id="PRU00339"/>
    </source>
</evidence>
<keyword evidence="5" id="KW-1185">Reference proteome</keyword>
<dbReference type="InterPro" id="IPR019734">
    <property type="entry name" value="TPR_rpt"/>
</dbReference>
<feature type="repeat" description="TPR" evidence="3">
    <location>
        <begin position="510"/>
        <end position="543"/>
    </location>
</feature>
<keyword evidence="1" id="KW-0677">Repeat</keyword>
<keyword evidence="2 3" id="KW-0802">TPR repeat</keyword>
<dbReference type="EMBL" id="CAJVAX010000012">
    <property type="protein sequence ID" value="CAG7627753.1"/>
    <property type="molecule type" value="Genomic_DNA"/>
</dbReference>
<feature type="repeat" description="TPR" evidence="3">
    <location>
        <begin position="442"/>
        <end position="475"/>
    </location>
</feature>
<organism evidence="4 5">
    <name type="scientific">Actinacidiphila bryophytorum</name>
    <dbReference type="NCBI Taxonomy" id="1436133"/>
    <lineage>
        <taxon>Bacteria</taxon>
        <taxon>Bacillati</taxon>
        <taxon>Actinomycetota</taxon>
        <taxon>Actinomycetes</taxon>
        <taxon>Kitasatosporales</taxon>
        <taxon>Streptomycetaceae</taxon>
        <taxon>Actinacidiphila</taxon>
    </lineage>
</organism>
<dbReference type="SMART" id="SM00028">
    <property type="entry name" value="TPR"/>
    <property type="match status" value="8"/>
</dbReference>
<proteinExistence type="predicted"/>
<reference evidence="4" key="1">
    <citation type="submission" date="2021-06" db="EMBL/GenBank/DDBJ databases">
        <authorList>
            <person name="Arsene-Ploetze F."/>
        </authorList>
    </citation>
    <scope>NUCLEOTIDE SEQUENCE</scope>
    <source>
        <strain evidence="4">SBRY1</strain>
    </source>
</reference>
<dbReference type="SUPFAM" id="SSF48452">
    <property type="entry name" value="TPR-like"/>
    <property type="match status" value="1"/>
</dbReference>
<dbReference type="PANTHER" id="PTHR44858:SF1">
    <property type="entry name" value="UDP-N-ACETYLGLUCOSAMINE--PEPTIDE N-ACETYLGLUCOSAMINYLTRANSFERASE SPINDLY-RELATED"/>
    <property type="match status" value="1"/>
</dbReference>
<evidence type="ECO:0000256" key="2">
    <source>
        <dbReference type="ARBA" id="ARBA00022803"/>
    </source>
</evidence>
<feature type="repeat" description="TPR" evidence="3">
    <location>
        <begin position="476"/>
        <end position="509"/>
    </location>
</feature>
<gene>
    <name evidence="4" type="ORF">SBRY_20397</name>
</gene>
<evidence type="ECO:0000313" key="4">
    <source>
        <dbReference type="EMBL" id="CAG7627753.1"/>
    </source>
</evidence>
<dbReference type="PROSITE" id="PS50293">
    <property type="entry name" value="TPR_REGION"/>
    <property type="match status" value="1"/>
</dbReference>
<dbReference type="PROSITE" id="PS50005">
    <property type="entry name" value="TPR"/>
    <property type="match status" value="5"/>
</dbReference>
<sequence>MDQAEFRHHWVHGGSRRSRADAVRSLAAPPALLPSGLPVDAHRRLRGPYTAANTVVRALVPEVLRRDAAPVRRYDIEVLSVAPELGDQVPNSRETLTSMALPAERTRYYARLRTKRIANGLAEFVRDALPPDGPRTLVVDNAEHAEATDVEFVAALVRRVDPARLTVVVCSGDGGPLDERLRSVLAARAEETALPAAQPAHYGGDAWSYVAGECLAEDADARAAYDALGPAERAALHDRRAAEVQTVGDFSYGLGAVPYHLERGGDPVGAALPVLLAAADHCLVNGFYDAVVDYGTRAFALLDGTGDDTLWWKFAVKQGLALSILSRTREAEEIYDRARLLSTDPAVHMACSYSTAMLYTRHNDPADRDEKKAKALLNGAVATASLLPDRVERAFQSAFYKNGRALVEVNLGDPMEALRLVTECVDDLDRQLEPDEHRLHRSVLKNNRARVYAGLGRLDEALADYAVVIEQDPNHAEHYLERGNILRRLGRTDEALADYARAMRLSPPFPEICYNRGDLLLSEGDTAGALADFDYVIDLEPDFVDAYVNRAGLHLDEGRLDAAVRDAEAGLALDPDNAYLYVVLGQVHAEREDHTAAEEAYDRAVAADPALVTALSGRAAVRFENGRTDAALDDMCRAVDLAPNDPALRYNRAFLHQAREEWTSALADLEIATDLAPDDEDVAAALKTCRVKTGRA</sequence>
<dbReference type="PANTHER" id="PTHR44858">
    <property type="entry name" value="TETRATRICOPEPTIDE REPEAT PROTEIN 6"/>
    <property type="match status" value="1"/>
</dbReference>